<evidence type="ECO:0000313" key="2">
    <source>
        <dbReference type="EMBL" id="THU36922.1"/>
    </source>
</evidence>
<dbReference type="EMBL" id="STFF01000005">
    <property type="protein sequence ID" value="THU36922.1"/>
    <property type="molecule type" value="Genomic_DNA"/>
</dbReference>
<keyword evidence="3" id="KW-1185">Reference proteome</keyword>
<dbReference type="RefSeq" id="WP_136578598.1">
    <property type="nucleotide sequence ID" value="NZ_STFF01000005.1"/>
</dbReference>
<evidence type="ECO:0000256" key="1">
    <source>
        <dbReference type="SAM" id="Phobius"/>
    </source>
</evidence>
<organism evidence="2 3">
    <name type="scientific">Niastella caeni</name>
    <dbReference type="NCBI Taxonomy" id="2569763"/>
    <lineage>
        <taxon>Bacteria</taxon>
        <taxon>Pseudomonadati</taxon>
        <taxon>Bacteroidota</taxon>
        <taxon>Chitinophagia</taxon>
        <taxon>Chitinophagales</taxon>
        <taxon>Chitinophagaceae</taxon>
        <taxon>Niastella</taxon>
    </lineage>
</organism>
<evidence type="ECO:0000313" key="3">
    <source>
        <dbReference type="Proteomes" id="UP000306918"/>
    </source>
</evidence>
<comment type="caution">
    <text evidence="2">The sequence shown here is derived from an EMBL/GenBank/DDBJ whole genome shotgun (WGS) entry which is preliminary data.</text>
</comment>
<feature type="transmembrane region" description="Helical" evidence="1">
    <location>
        <begin position="90"/>
        <end position="112"/>
    </location>
</feature>
<sequence>MWILFVAMAAICNSMMDTVENENIYNSIFSHKDPFFWYKRVSWKYGRKIFSYKLDAWHLLKSAMIILLCAAAITYHYFPLFRSEIIWKSKWAWTADAIIFGIAWNLPFNLFYNKILRK</sequence>
<keyword evidence="1" id="KW-0472">Membrane</keyword>
<keyword evidence="1" id="KW-0812">Transmembrane</keyword>
<proteinExistence type="predicted"/>
<feature type="transmembrane region" description="Helical" evidence="1">
    <location>
        <begin position="57"/>
        <end position="78"/>
    </location>
</feature>
<name>A0A4S8HUW5_9BACT</name>
<protein>
    <submittedName>
        <fullName evidence="2">Uncharacterized protein</fullName>
    </submittedName>
</protein>
<dbReference type="AlphaFoldDB" id="A0A4S8HUW5"/>
<keyword evidence="1" id="KW-1133">Transmembrane helix</keyword>
<gene>
    <name evidence="2" type="ORF">FAM09_18335</name>
</gene>
<dbReference type="OrthoDB" id="9897527at2"/>
<accession>A0A4S8HUW5</accession>
<reference evidence="2 3" key="1">
    <citation type="submission" date="2019-04" db="EMBL/GenBank/DDBJ databases">
        <title>Niastella caeni sp. nov., isolated from activated sludge.</title>
        <authorList>
            <person name="Sheng M."/>
        </authorList>
    </citation>
    <scope>NUCLEOTIDE SEQUENCE [LARGE SCALE GENOMIC DNA]</scope>
    <source>
        <strain evidence="2 3">HX-2-15</strain>
    </source>
</reference>
<dbReference type="Proteomes" id="UP000306918">
    <property type="component" value="Unassembled WGS sequence"/>
</dbReference>